<dbReference type="AlphaFoldDB" id="A0A0E9RQF1"/>
<sequence>MVTVFPESIFEWPLKCGAFTAASVIIEKEKDKKEDNTPHGGNDCYCI</sequence>
<organism evidence="1">
    <name type="scientific">Anguilla anguilla</name>
    <name type="common">European freshwater eel</name>
    <name type="synonym">Muraena anguilla</name>
    <dbReference type="NCBI Taxonomy" id="7936"/>
    <lineage>
        <taxon>Eukaryota</taxon>
        <taxon>Metazoa</taxon>
        <taxon>Chordata</taxon>
        <taxon>Craniata</taxon>
        <taxon>Vertebrata</taxon>
        <taxon>Euteleostomi</taxon>
        <taxon>Actinopterygii</taxon>
        <taxon>Neopterygii</taxon>
        <taxon>Teleostei</taxon>
        <taxon>Anguilliformes</taxon>
        <taxon>Anguillidae</taxon>
        <taxon>Anguilla</taxon>
    </lineage>
</organism>
<dbReference type="EMBL" id="GBXM01077530">
    <property type="protein sequence ID" value="JAH31047.1"/>
    <property type="molecule type" value="Transcribed_RNA"/>
</dbReference>
<reference evidence="1" key="1">
    <citation type="submission" date="2014-11" db="EMBL/GenBank/DDBJ databases">
        <authorList>
            <person name="Amaro Gonzalez C."/>
        </authorList>
    </citation>
    <scope>NUCLEOTIDE SEQUENCE</scope>
</reference>
<proteinExistence type="predicted"/>
<protein>
    <submittedName>
        <fullName evidence="1">Uncharacterized protein</fullName>
    </submittedName>
</protein>
<name>A0A0E9RQF1_ANGAN</name>
<evidence type="ECO:0000313" key="1">
    <source>
        <dbReference type="EMBL" id="JAH31047.1"/>
    </source>
</evidence>
<accession>A0A0E9RQF1</accession>
<reference evidence="1" key="2">
    <citation type="journal article" date="2015" name="Fish Shellfish Immunol.">
        <title>Early steps in the European eel (Anguilla anguilla)-Vibrio vulnificus interaction in the gills: Role of the RtxA13 toxin.</title>
        <authorList>
            <person name="Callol A."/>
            <person name="Pajuelo D."/>
            <person name="Ebbesson L."/>
            <person name="Teles M."/>
            <person name="MacKenzie S."/>
            <person name="Amaro C."/>
        </authorList>
    </citation>
    <scope>NUCLEOTIDE SEQUENCE</scope>
</reference>